<organism evidence="1 2">
    <name type="scientific">Terracoccus luteus</name>
    <dbReference type="NCBI Taxonomy" id="53356"/>
    <lineage>
        <taxon>Bacteria</taxon>
        <taxon>Bacillati</taxon>
        <taxon>Actinomycetota</taxon>
        <taxon>Actinomycetes</taxon>
        <taxon>Micrococcales</taxon>
        <taxon>Intrasporangiaceae</taxon>
        <taxon>Terracoccus</taxon>
    </lineage>
</organism>
<dbReference type="EMBL" id="JACHVT010000004">
    <property type="protein sequence ID" value="MBB2987063.1"/>
    <property type="molecule type" value="Genomic_DNA"/>
</dbReference>
<protein>
    <submittedName>
        <fullName evidence="1">Uncharacterized protein</fullName>
    </submittedName>
</protein>
<dbReference type="Proteomes" id="UP000590811">
    <property type="component" value="Unassembled WGS sequence"/>
</dbReference>
<sequence>MTPPPTGPPLLRVFPDHHADPVWDDGGMVDLDHLPISGGLRDDLRSWARQWEDLLGVREQRYAVVDDAAHAAWRRRGRTLALRLQAELGDAHRVEYRDWDAPTTG</sequence>
<evidence type="ECO:0000313" key="1">
    <source>
        <dbReference type="EMBL" id="MBB2987063.1"/>
    </source>
</evidence>
<name>A0A839PVI9_9MICO</name>
<proteinExistence type="predicted"/>
<dbReference type="AlphaFoldDB" id="A0A839PVI9"/>
<gene>
    <name evidence="1" type="ORF">FHW14_002228</name>
</gene>
<reference evidence="1 2" key="1">
    <citation type="submission" date="2020-08" db="EMBL/GenBank/DDBJ databases">
        <title>Genomic Encyclopedia of Type Strains, Phase IV (KMG-V): Genome sequencing to study the core and pangenomes of soil and plant-associated prokaryotes.</title>
        <authorList>
            <person name="Whitman W."/>
        </authorList>
    </citation>
    <scope>NUCLEOTIDE SEQUENCE [LARGE SCALE GENOMIC DNA]</scope>
    <source>
        <strain evidence="1 2">B3ACCR2</strain>
    </source>
</reference>
<accession>A0A839PVI9</accession>
<evidence type="ECO:0000313" key="2">
    <source>
        <dbReference type="Proteomes" id="UP000590811"/>
    </source>
</evidence>
<comment type="caution">
    <text evidence="1">The sequence shown here is derived from an EMBL/GenBank/DDBJ whole genome shotgun (WGS) entry which is preliminary data.</text>
</comment>
<dbReference type="RefSeq" id="WP_184510286.1">
    <property type="nucleotide sequence ID" value="NZ_JACHVT010000004.1"/>
</dbReference>